<dbReference type="PaxDb" id="35128-Thaps25843"/>
<name>B8CGA2_THAPS</name>
<feature type="compositionally biased region" description="Acidic residues" evidence="1">
    <location>
        <begin position="410"/>
        <end position="425"/>
    </location>
</feature>
<feature type="region of interest" description="Disordered" evidence="1">
    <location>
        <begin position="346"/>
        <end position="425"/>
    </location>
</feature>
<dbReference type="EMBL" id="CM000654">
    <property type="protein sequence ID" value="EED87457.1"/>
    <property type="molecule type" value="Genomic_DNA"/>
</dbReference>
<evidence type="ECO:0000256" key="1">
    <source>
        <dbReference type="SAM" id="MobiDB-lite"/>
    </source>
</evidence>
<feature type="compositionally biased region" description="Low complexity" evidence="1">
    <location>
        <begin position="373"/>
        <end position="406"/>
    </location>
</feature>
<dbReference type="AlphaFoldDB" id="B8CGA2"/>
<reference evidence="3 4" key="1">
    <citation type="journal article" date="2004" name="Science">
        <title>The genome of the diatom Thalassiosira pseudonana: ecology, evolution, and metabolism.</title>
        <authorList>
            <person name="Armbrust E.V."/>
            <person name="Berges J.A."/>
            <person name="Bowler C."/>
            <person name="Green B.R."/>
            <person name="Martinez D."/>
            <person name="Putnam N.H."/>
            <person name="Zhou S."/>
            <person name="Allen A.E."/>
            <person name="Apt K.E."/>
            <person name="Bechner M."/>
            <person name="Brzezinski M.A."/>
            <person name="Chaal B.K."/>
            <person name="Chiovitti A."/>
            <person name="Davis A.K."/>
            <person name="Demarest M.S."/>
            <person name="Detter J.C."/>
            <person name="Glavina T."/>
            <person name="Goodstein D."/>
            <person name="Hadi M.Z."/>
            <person name="Hellsten U."/>
            <person name="Hildebrand M."/>
            <person name="Jenkins B.D."/>
            <person name="Jurka J."/>
            <person name="Kapitonov V.V."/>
            <person name="Kroger N."/>
            <person name="Lau W.W."/>
            <person name="Lane T.W."/>
            <person name="Larimer F.W."/>
            <person name="Lippmeier J.C."/>
            <person name="Lucas S."/>
            <person name="Medina M."/>
            <person name="Montsant A."/>
            <person name="Obornik M."/>
            <person name="Parker M.S."/>
            <person name="Palenik B."/>
            <person name="Pazour G.J."/>
            <person name="Richardson P.M."/>
            <person name="Rynearson T.A."/>
            <person name="Saito M.A."/>
            <person name="Schwartz D.C."/>
            <person name="Thamatrakoln K."/>
            <person name="Valentin K."/>
            <person name="Vardi A."/>
            <person name="Wilkerson F.P."/>
            <person name="Rokhsar D.S."/>
        </authorList>
    </citation>
    <scope>NUCLEOTIDE SEQUENCE [LARGE SCALE GENOMIC DNA]</scope>
    <source>
        <strain evidence="3 4">CCMP1335</strain>
    </source>
</reference>
<feature type="signal peptide" evidence="2">
    <location>
        <begin position="1"/>
        <end position="21"/>
    </location>
</feature>
<dbReference type="HOGENOM" id="CLU_503016_0_0_1"/>
<dbReference type="KEGG" id="tps:THAPSDRAFT_25843"/>
<sequence length="542" mass="59054">MQLSTTLTVSFLALQQFIAAAHRVDHKAAPSVPTNQRLRRAKTVKSDEETVQETAPATTQKGAETVSASDSGKPDKKGDKEDKKKSVESSSYYSYDGKAGKEDSGIELQDDEFTVGDPIDVHFELEPAKLVERGVTLNMTNSGDWKVGIFMKMENPQGGALEPIVSLVPSITEKDEDTLEGDVTFSDDAAIVALMGGREPSWPTDLIQFGTGYDIWLLDEVGAGILGPEDFVLELTEEMKEEAKLIEEEKEKEPKHGLMLYDKGGKKKGDYSSYSDGNSSKAGKAEEAAPLLVLGTDVQSLSEYTLVTDKTEYLDNEDIVVSFDISETSQVVRRLQSSDLQYRKQFKQRRLLPKADKEDEDKGKKGKKDDETTTSTTVAAGGTEGSTTIPSEESSTTLPTDVTTTTNEDAQGEDELEEGPPDMIDPELEEVIDRDDLSLYKIGIFMRMARPQGGKLEPLVSVPLCGQVDCSTFTVDQLKAGSVTFGASHLSSMTGEWPLNTGEHGTGFDIWVLNGRGEEVAGPTEFTIPELEVEGGDEEEIA</sequence>
<dbReference type="GeneID" id="7448878"/>
<feature type="region of interest" description="Disordered" evidence="1">
    <location>
        <begin position="23"/>
        <end position="103"/>
    </location>
</feature>
<organism evidence="3 4">
    <name type="scientific">Thalassiosira pseudonana</name>
    <name type="common">Marine diatom</name>
    <name type="synonym">Cyclotella nana</name>
    <dbReference type="NCBI Taxonomy" id="35128"/>
    <lineage>
        <taxon>Eukaryota</taxon>
        <taxon>Sar</taxon>
        <taxon>Stramenopiles</taxon>
        <taxon>Ochrophyta</taxon>
        <taxon>Bacillariophyta</taxon>
        <taxon>Coscinodiscophyceae</taxon>
        <taxon>Thalassiosirophycidae</taxon>
        <taxon>Thalassiosirales</taxon>
        <taxon>Thalassiosiraceae</taxon>
        <taxon>Thalassiosira</taxon>
    </lineage>
</organism>
<feature type="compositionally biased region" description="Basic and acidic residues" evidence="1">
    <location>
        <begin position="72"/>
        <end position="87"/>
    </location>
</feature>
<gene>
    <name evidence="3" type="ORF">THAPSDRAFT_25843</name>
</gene>
<feature type="compositionally biased region" description="Basic and acidic residues" evidence="1">
    <location>
        <begin position="353"/>
        <end position="371"/>
    </location>
</feature>
<reference evidence="3 4" key="2">
    <citation type="journal article" date="2008" name="Nature">
        <title>The Phaeodactylum genome reveals the evolutionary history of diatom genomes.</title>
        <authorList>
            <person name="Bowler C."/>
            <person name="Allen A.E."/>
            <person name="Badger J.H."/>
            <person name="Grimwood J."/>
            <person name="Jabbari K."/>
            <person name="Kuo A."/>
            <person name="Maheswari U."/>
            <person name="Martens C."/>
            <person name="Maumus F."/>
            <person name="Otillar R.P."/>
            <person name="Rayko E."/>
            <person name="Salamov A."/>
            <person name="Vandepoele K."/>
            <person name="Beszteri B."/>
            <person name="Gruber A."/>
            <person name="Heijde M."/>
            <person name="Katinka M."/>
            <person name="Mock T."/>
            <person name="Valentin K."/>
            <person name="Verret F."/>
            <person name="Berges J.A."/>
            <person name="Brownlee C."/>
            <person name="Cadoret J.P."/>
            <person name="Chiovitti A."/>
            <person name="Choi C.J."/>
            <person name="Coesel S."/>
            <person name="De Martino A."/>
            <person name="Detter J.C."/>
            <person name="Durkin C."/>
            <person name="Falciatore A."/>
            <person name="Fournet J."/>
            <person name="Haruta M."/>
            <person name="Huysman M.J."/>
            <person name="Jenkins B.D."/>
            <person name="Jiroutova K."/>
            <person name="Jorgensen R.E."/>
            <person name="Joubert Y."/>
            <person name="Kaplan A."/>
            <person name="Kroger N."/>
            <person name="Kroth P.G."/>
            <person name="La Roche J."/>
            <person name="Lindquist E."/>
            <person name="Lommer M."/>
            <person name="Martin-Jezequel V."/>
            <person name="Lopez P.J."/>
            <person name="Lucas S."/>
            <person name="Mangogna M."/>
            <person name="McGinnis K."/>
            <person name="Medlin L.K."/>
            <person name="Montsant A."/>
            <person name="Oudot-Le Secq M.P."/>
            <person name="Napoli C."/>
            <person name="Obornik M."/>
            <person name="Parker M.S."/>
            <person name="Petit J.L."/>
            <person name="Porcel B.M."/>
            <person name="Poulsen N."/>
            <person name="Robison M."/>
            <person name="Rychlewski L."/>
            <person name="Rynearson T.A."/>
            <person name="Schmutz J."/>
            <person name="Shapiro H."/>
            <person name="Siaut M."/>
            <person name="Stanley M."/>
            <person name="Sussman M.R."/>
            <person name="Taylor A.R."/>
            <person name="Vardi A."/>
            <person name="von Dassow P."/>
            <person name="Vyverman W."/>
            <person name="Willis A."/>
            <person name="Wyrwicz L.S."/>
            <person name="Rokhsar D.S."/>
            <person name="Weissenbach J."/>
            <person name="Armbrust E.V."/>
            <person name="Green B.R."/>
            <person name="Van de Peer Y."/>
            <person name="Grigoriev I.V."/>
        </authorList>
    </citation>
    <scope>NUCLEOTIDE SEQUENCE [LARGE SCALE GENOMIC DNA]</scope>
    <source>
        <strain evidence="3 4">CCMP1335</strain>
    </source>
</reference>
<proteinExistence type="predicted"/>
<feature type="chain" id="PRO_5002866587" evidence="2">
    <location>
        <begin position="22"/>
        <end position="542"/>
    </location>
</feature>
<evidence type="ECO:0000313" key="4">
    <source>
        <dbReference type="Proteomes" id="UP000001449"/>
    </source>
</evidence>
<evidence type="ECO:0000256" key="2">
    <source>
        <dbReference type="SAM" id="SignalP"/>
    </source>
</evidence>
<dbReference type="InParanoid" id="B8CGA2"/>
<dbReference type="RefSeq" id="XP_002295153.1">
    <property type="nucleotide sequence ID" value="XM_002295117.1"/>
</dbReference>
<feature type="compositionally biased region" description="Low complexity" evidence="1">
    <location>
        <begin position="88"/>
        <end position="97"/>
    </location>
</feature>
<keyword evidence="2" id="KW-0732">Signal</keyword>
<keyword evidence="4" id="KW-1185">Reference proteome</keyword>
<evidence type="ECO:0000313" key="3">
    <source>
        <dbReference type="EMBL" id="EED87457.1"/>
    </source>
</evidence>
<feature type="compositionally biased region" description="Polar residues" evidence="1">
    <location>
        <begin position="52"/>
        <end position="68"/>
    </location>
</feature>
<protein>
    <submittedName>
        <fullName evidence="3">Uncharacterized protein</fullName>
    </submittedName>
</protein>
<accession>B8CGA2</accession>
<dbReference type="Proteomes" id="UP000001449">
    <property type="component" value="Chromosome 23"/>
</dbReference>